<dbReference type="InterPro" id="IPR031568">
    <property type="entry name" value="Pet117"/>
</dbReference>
<comment type="subcellular location">
    <subcellularLocation>
        <location evidence="1">Mitochondrion</location>
    </subcellularLocation>
</comment>
<evidence type="ECO:0000313" key="6">
    <source>
        <dbReference type="Proteomes" id="UP000095300"/>
    </source>
</evidence>
<dbReference type="KEGG" id="scac:106089432"/>
<evidence type="ECO:0000256" key="2">
    <source>
        <dbReference type="ARBA" id="ARBA00008197"/>
    </source>
</evidence>
<evidence type="ECO:0000256" key="4">
    <source>
        <dbReference type="ARBA" id="ARBA00023128"/>
    </source>
</evidence>
<protein>
    <recommendedName>
        <fullName evidence="7">Protein PET117 homolog, mitochondrial</fullName>
    </recommendedName>
</protein>
<keyword evidence="6" id="KW-1185">Reference proteome</keyword>
<dbReference type="GO" id="GO:0005739">
    <property type="term" value="C:mitochondrion"/>
    <property type="evidence" value="ECO:0007669"/>
    <property type="project" value="UniProtKB-SubCell"/>
</dbReference>
<dbReference type="AlphaFoldDB" id="A0A1I8PG66"/>
<name>A0A1I8PG66_STOCA</name>
<evidence type="ECO:0008006" key="7">
    <source>
        <dbReference type="Google" id="ProtNLM"/>
    </source>
</evidence>
<reference evidence="5" key="1">
    <citation type="submission" date="2020-05" db="UniProtKB">
        <authorList>
            <consortium name="EnsemblMetazoa"/>
        </authorList>
    </citation>
    <scope>IDENTIFICATION</scope>
    <source>
        <strain evidence="5">USDA</strain>
    </source>
</reference>
<organism evidence="5 6">
    <name type="scientific">Stomoxys calcitrans</name>
    <name type="common">Stable fly</name>
    <name type="synonym">Conops calcitrans</name>
    <dbReference type="NCBI Taxonomy" id="35570"/>
    <lineage>
        <taxon>Eukaryota</taxon>
        <taxon>Metazoa</taxon>
        <taxon>Ecdysozoa</taxon>
        <taxon>Arthropoda</taxon>
        <taxon>Hexapoda</taxon>
        <taxon>Insecta</taxon>
        <taxon>Pterygota</taxon>
        <taxon>Neoptera</taxon>
        <taxon>Endopterygota</taxon>
        <taxon>Diptera</taxon>
        <taxon>Brachycera</taxon>
        <taxon>Muscomorpha</taxon>
        <taxon>Muscoidea</taxon>
        <taxon>Muscidae</taxon>
        <taxon>Stomoxys</taxon>
    </lineage>
</organism>
<dbReference type="GO" id="GO:0033617">
    <property type="term" value="P:mitochondrial respiratory chain complex IV assembly"/>
    <property type="evidence" value="ECO:0007669"/>
    <property type="project" value="TreeGrafter"/>
</dbReference>
<gene>
    <name evidence="5" type="primary">106089432</name>
</gene>
<evidence type="ECO:0000256" key="3">
    <source>
        <dbReference type="ARBA" id="ARBA00022946"/>
    </source>
</evidence>
<dbReference type="VEuPathDB" id="VectorBase:SCAU007752"/>
<keyword evidence="4" id="KW-0496">Mitochondrion</keyword>
<dbReference type="PANTHER" id="PTHR28163">
    <property type="entry name" value="PROTEIN PET117 HOMOLOG, MITOCHONDRIAL"/>
    <property type="match status" value="1"/>
</dbReference>
<accession>A0A1I8PG66</accession>
<evidence type="ECO:0000256" key="1">
    <source>
        <dbReference type="ARBA" id="ARBA00004173"/>
    </source>
</evidence>
<dbReference type="PANTHER" id="PTHR28163:SF1">
    <property type="entry name" value="PROTEIN PET117 HOMOLOG, MITOCHONDRIAL"/>
    <property type="match status" value="1"/>
</dbReference>
<dbReference type="Pfam" id="PF15786">
    <property type="entry name" value="PET117"/>
    <property type="match status" value="1"/>
</dbReference>
<keyword evidence="3" id="KW-0809">Transit peptide</keyword>
<dbReference type="EnsemblMetazoa" id="SCAU007752-RA">
    <property type="protein sequence ID" value="SCAU007752-PA"/>
    <property type="gene ID" value="SCAU007752"/>
</dbReference>
<sequence>MSMSSKLTLAASFIVSGAIIGYVHLKQTTDREKLHEGVVRDVERQQRRKMENTYVLQKQIDLTKQLKQLQQQSQEGDVNTGQ</sequence>
<dbReference type="Proteomes" id="UP000095300">
    <property type="component" value="Unassembled WGS sequence"/>
</dbReference>
<dbReference type="STRING" id="35570.A0A1I8PG66"/>
<comment type="similarity">
    <text evidence="2">Belongs to the PET117 family.</text>
</comment>
<dbReference type="OrthoDB" id="76305at2759"/>
<evidence type="ECO:0000313" key="5">
    <source>
        <dbReference type="EnsemblMetazoa" id="SCAU007752-PA"/>
    </source>
</evidence>
<proteinExistence type="inferred from homology"/>